<dbReference type="EMBL" id="JAVIJP010000181">
    <property type="protein sequence ID" value="KAL3613196.1"/>
    <property type="molecule type" value="Genomic_DNA"/>
</dbReference>
<proteinExistence type="predicted"/>
<dbReference type="Proteomes" id="UP001632038">
    <property type="component" value="Unassembled WGS sequence"/>
</dbReference>
<evidence type="ECO:0000313" key="2">
    <source>
        <dbReference type="Proteomes" id="UP001632038"/>
    </source>
</evidence>
<evidence type="ECO:0000313" key="1">
    <source>
        <dbReference type="EMBL" id="KAL3613196.1"/>
    </source>
</evidence>
<dbReference type="AlphaFoldDB" id="A0ABD3B7S4"/>
<gene>
    <name evidence="1" type="ORF">CASFOL_042959</name>
</gene>
<organism evidence="1 2">
    <name type="scientific">Castilleja foliolosa</name>
    <dbReference type="NCBI Taxonomy" id="1961234"/>
    <lineage>
        <taxon>Eukaryota</taxon>
        <taxon>Viridiplantae</taxon>
        <taxon>Streptophyta</taxon>
        <taxon>Embryophyta</taxon>
        <taxon>Tracheophyta</taxon>
        <taxon>Spermatophyta</taxon>
        <taxon>Magnoliopsida</taxon>
        <taxon>eudicotyledons</taxon>
        <taxon>Gunneridae</taxon>
        <taxon>Pentapetalae</taxon>
        <taxon>asterids</taxon>
        <taxon>lamiids</taxon>
        <taxon>Lamiales</taxon>
        <taxon>Orobanchaceae</taxon>
        <taxon>Pedicularideae</taxon>
        <taxon>Castillejinae</taxon>
        <taxon>Castilleja</taxon>
    </lineage>
</organism>
<keyword evidence="2" id="KW-1185">Reference proteome</keyword>
<reference evidence="2" key="1">
    <citation type="journal article" date="2024" name="IScience">
        <title>Strigolactones Initiate the Formation of Haustorium-like Structures in Castilleja.</title>
        <authorList>
            <person name="Buerger M."/>
            <person name="Peterson D."/>
            <person name="Chory J."/>
        </authorList>
    </citation>
    <scope>NUCLEOTIDE SEQUENCE [LARGE SCALE GENOMIC DNA]</scope>
</reference>
<name>A0ABD3B7S4_9LAMI</name>
<accession>A0ABD3B7S4</accession>
<sequence length="58" mass="6590">MASKSICTSGDAVIVTKPDLEEYHSPCNNKLHDSGKELSQTLIFYKNNNDYQKYHLIS</sequence>
<comment type="caution">
    <text evidence="1">The sequence shown here is derived from an EMBL/GenBank/DDBJ whole genome shotgun (WGS) entry which is preliminary data.</text>
</comment>
<protein>
    <submittedName>
        <fullName evidence="1">Uncharacterized protein</fullName>
    </submittedName>
</protein>